<comment type="caution">
    <text evidence="3">The sequence shown here is derived from an EMBL/GenBank/DDBJ whole genome shotgun (WGS) entry which is preliminary data.</text>
</comment>
<keyword evidence="2" id="KW-0732">Signal</keyword>
<name>A0A7C8MPF2_9PLEO</name>
<dbReference type="GO" id="GO:0000030">
    <property type="term" value="F:mannosyltransferase activity"/>
    <property type="evidence" value="ECO:0007669"/>
    <property type="project" value="TreeGrafter"/>
</dbReference>
<sequence>MRVSAALLCIVTHACWTVDANVEKTVFLAPSPLTLPNVHPSLDDLRLDSLLPALASILETRLPVQFPTKAAPRGLESWYILRGLDDGRRYEVRICWPATQPTDFWLDTYSVTHVLDTPNLLSSLALYSEQRQPNSLDALAPSNEAPLAPQSVLFLRVQAAASYYSNNQTLMKFPPPVDADIILDPYLLNLLPRSLGPTAAYITLVAIGAWFISGFIYRWLLSVAIAAESPAKPHTD</sequence>
<feature type="signal peptide" evidence="2">
    <location>
        <begin position="1"/>
        <end position="20"/>
    </location>
</feature>
<organism evidence="3 4">
    <name type="scientific">Massariosphaeria phaeospora</name>
    <dbReference type="NCBI Taxonomy" id="100035"/>
    <lineage>
        <taxon>Eukaryota</taxon>
        <taxon>Fungi</taxon>
        <taxon>Dikarya</taxon>
        <taxon>Ascomycota</taxon>
        <taxon>Pezizomycotina</taxon>
        <taxon>Dothideomycetes</taxon>
        <taxon>Pleosporomycetidae</taxon>
        <taxon>Pleosporales</taxon>
        <taxon>Pleosporales incertae sedis</taxon>
        <taxon>Massariosphaeria</taxon>
    </lineage>
</organism>
<evidence type="ECO:0000313" key="3">
    <source>
        <dbReference type="EMBL" id="KAF2878322.1"/>
    </source>
</evidence>
<protein>
    <submittedName>
        <fullName evidence="3">Uncharacterized protein</fullName>
    </submittedName>
</protein>
<dbReference type="Proteomes" id="UP000481861">
    <property type="component" value="Unassembled WGS sequence"/>
</dbReference>
<dbReference type="PANTHER" id="PTHR28022:SF1">
    <property type="entry name" value="GPI MANNOSYLTRANSFERASE 2 SUBUNIT PGA1"/>
    <property type="match status" value="1"/>
</dbReference>
<feature type="transmembrane region" description="Helical" evidence="1">
    <location>
        <begin position="199"/>
        <end position="220"/>
    </location>
</feature>
<reference evidence="3 4" key="1">
    <citation type="submission" date="2020-01" db="EMBL/GenBank/DDBJ databases">
        <authorList>
            <consortium name="DOE Joint Genome Institute"/>
            <person name="Haridas S."/>
            <person name="Albert R."/>
            <person name="Binder M."/>
            <person name="Bloem J."/>
            <person name="Labutti K."/>
            <person name="Salamov A."/>
            <person name="Andreopoulos B."/>
            <person name="Baker S.E."/>
            <person name="Barry K."/>
            <person name="Bills G."/>
            <person name="Bluhm B.H."/>
            <person name="Cannon C."/>
            <person name="Castanera R."/>
            <person name="Culley D.E."/>
            <person name="Daum C."/>
            <person name="Ezra D."/>
            <person name="Gonzalez J.B."/>
            <person name="Henrissat B."/>
            <person name="Kuo A."/>
            <person name="Liang C."/>
            <person name="Lipzen A."/>
            <person name="Lutzoni F."/>
            <person name="Magnuson J."/>
            <person name="Mondo S."/>
            <person name="Nolan M."/>
            <person name="Ohm R."/>
            <person name="Pangilinan J."/>
            <person name="Park H.-J.H."/>
            <person name="Ramirez L."/>
            <person name="Alfaro M."/>
            <person name="Sun H."/>
            <person name="Tritt A."/>
            <person name="Yoshinaga Y."/>
            <person name="Zwiers L.-H.L."/>
            <person name="Turgeon B.G."/>
            <person name="Goodwin S.B."/>
            <person name="Spatafora J.W."/>
            <person name="Crous P.W."/>
            <person name="Grigoriev I.V."/>
        </authorList>
    </citation>
    <scope>NUCLEOTIDE SEQUENCE [LARGE SCALE GENOMIC DNA]</scope>
    <source>
        <strain evidence="3 4">CBS 611.86</strain>
    </source>
</reference>
<accession>A0A7C8MPF2</accession>
<dbReference type="GO" id="GO:0031501">
    <property type="term" value="C:mannosyltransferase complex"/>
    <property type="evidence" value="ECO:0007669"/>
    <property type="project" value="TreeGrafter"/>
</dbReference>
<dbReference type="GO" id="GO:0005789">
    <property type="term" value="C:endoplasmic reticulum membrane"/>
    <property type="evidence" value="ECO:0007669"/>
    <property type="project" value="TreeGrafter"/>
</dbReference>
<dbReference type="OrthoDB" id="3360032at2759"/>
<keyword evidence="1" id="KW-0472">Membrane</keyword>
<keyword evidence="1" id="KW-0812">Transmembrane</keyword>
<dbReference type="InterPro" id="IPR019433">
    <property type="entry name" value="GPI_ManTrfase_II_coact_Pga1"/>
</dbReference>
<evidence type="ECO:0000256" key="1">
    <source>
        <dbReference type="SAM" id="Phobius"/>
    </source>
</evidence>
<gene>
    <name evidence="3" type="ORF">BDV95DRAFT_478548</name>
</gene>
<proteinExistence type="predicted"/>
<dbReference type="PANTHER" id="PTHR28022">
    <property type="entry name" value="GPI MANNOSYLTRANSFERASE 2 SUBUNIT PGA1"/>
    <property type="match status" value="1"/>
</dbReference>
<dbReference type="Pfam" id="PF10333">
    <property type="entry name" value="Pga1"/>
    <property type="match status" value="1"/>
</dbReference>
<keyword evidence="1" id="KW-1133">Transmembrane helix</keyword>
<dbReference type="AlphaFoldDB" id="A0A7C8MPF2"/>
<evidence type="ECO:0000313" key="4">
    <source>
        <dbReference type="Proteomes" id="UP000481861"/>
    </source>
</evidence>
<dbReference type="EMBL" id="JAADJZ010000001">
    <property type="protein sequence ID" value="KAF2878322.1"/>
    <property type="molecule type" value="Genomic_DNA"/>
</dbReference>
<feature type="chain" id="PRO_5029008844" evidence="2">
    <location>
        <begin position="21"/>
        <end position="236"/>
    </location>
</feature>
<dbReference type="GO" id="GO:0006506">
    <property type="term" value="P:GPI anchor biosynthetic process"/>
    <property type="evidence" value="ECO:0007669"/>
    <property type="project" value="TreeGrafter"/>
</dbReference>
<evidence type="ECO:0000256" key="2">
    <source>
        <dbReference type="SAM" id="SignalP"/>
    </source>
</evidence>
<keyword evidence="4" id="KW-1185">Reference proteome</keyword>